<evidence type="ECO:0000313" key="10">
    <source>
        <dbReference type="Proteomes" id="UP001500467"/>
    </source>
</evidence>
<keyword evidence="10" id="KW-1185">Reference proteome</keyword>
<evidence type="ECO:0000256" key="5">
    <source>
        <dbReference type="ARBA" id="ARBA00022840"/>
    </source>
</evidence>
<keyword evidence="3" id="KW-0547">Nucleotide-binding</keyword>
<keyword evidence="5" id="KW-0067">ATP-binding</keyword>
<accession>A0ABN1VJW0</accession>
<evidence type="ECO:0000256" key="4">
    <source>
        <dbReference type="ARBA" id="ARBA00022777"/>
    </source>
</evidence>
<evidence type="ECO:0000313" key="9">
    <source>
        <dbReference type="EMBL" id="GAA1211184.1"/>
    </source>
</evidence>
<protein>
    <submittedName>
        <fullName evidence="9">Four-carbon acid sugar kinase family protein</fullName>
    </submittedName>
</protein>
<dbReference type="GO" id="GO:0016301">
    <property type="term" value="F:kinase activity"/>
    <property type="evidence" value="ECO:0007669"/>
    <property type="project" value="UniProtKB-KW"/>
</dbReference>
<evidence type="ECO:0000256" key="6">
    <source>
        <dbReference type="ARBA" id="ARBA00023277"/>
    </source>
</evidence>
<organism evidence="9 10">
    <name type="scientific">Prauserella alba</name>
    <dbReference type="NCBI Taxonomy" id="176898"/>
    <lineage>
        <taxon>Bacteria</taxon>
        <taxon>Bacillati</taxon>
        <taxon>Actinomycetota</taxon>
        <taxon>Actinomycetes</taxon>
        <taxon>Pseudonocardiales</taxon>
        <taxon>Pseudonocardiaceae</taxon>
        <taxon>Prauserella</taxon>
    </lineage>
</organism>
<evidence type="ECO:0000256" key="2">
    <source>
        <dbReference type="ARBA" id="ARBA00022679"/>
    </source>
</evidence>
<dbReference type="EMBL" id="BAAALM010000012">
    <property type="protein sequence ID" value="GAA1211184.1"/>
    <property type="molecule type" value="Genomic_DNA"/>
</dbReference>
<evidence type="ECO:0000256" key="3">
    <source>
        <dbReference type="ARBA" id="ARBA00022741"/>
    </source>
</evidence>
<keyword evidence="6" id="KW-0119">Carbohydrate metabolism</keyword>
<dbReference type="Pfam" id="PF07005">
    <property type="entry name" value="SBD_N"/>
    <property type="match status" value="1"/>
</dbReference>
<evidence type="ECO:0000256" key="1">
    <source>
        <dbReference type="ARBA" id="ARBA00005715"/>
    </source>
</evidence>
<keyword evidence="4 9" id="KW-0418">Kinase</keyword>
<dbReference type="InterPro" id="IPR037051">
    <property type="entry name" value="4-carb_acid_sugar_kinase_N_sf"/>
</dbReference>
<feature type="domain" description="Four-carbon acid sugar kinase nucleotide binding" evidence="8">
    <location>
        <begin position="251"/>
        <end position="410"/>
    </location>
</feature>
<dbReference type="InterPro" id="IPR031475">
    <property type="entry name" value="NBD_C"/>
</dbReference>
<evidence type="ECO:0000259" key="8">
    <source>
        <dbReference type="Pfam" id="PF17042"/>
    </source>
</evidence>
<dbReference type="Gene3D" id="3.40.50.10840">
    <property type="entry name" value="Putative sugar-binding, N-terminal domain"/>
    <property type="match status" value="1"/>
</dbReference>
<dbReference type="RefSeq" id="WP_253859034.1">
    <property type="nucleotide sequence ID" value="NZ_BAAALM010000012.1"/>
</dbReference>
<comment type="similarity">
    <text evidence="1">Belongs to the four-carbon acid sugar kinase family.</text>
</comment>
<sequence length="424" mass="42859">MTGSAEPVAPRRHRPHDVVIVADDVTGAGDTAVQFAEAGWTAELRLQPGTSEAQVVAVSSDSRACPASDAAARVRRTTAETPGVRMFKKIDSTVRGPIRAEVDALLEELGPEAVAVVCPAFPGVGRTVVDGTVLVDGVPVGDTPVGRDPVTPVTESHLPTLLGAPRVRLDPAGDPAEWATRVRESGPVVVVDAATDADLDRIAHAIGALGDDGLPVGAAGLAGALARRWRPSTPAAPVSAPAPADPGGTVLVVVTSLHAAARTQVQALLDGGATHHEPTPHQLLDDDAWQALLDSLPAAAATGADTARPRTIVLSAPERGETRVPPDLVARRLAEAAARLVRTITPAGLVVTGGDGARALLAGLGSSGIRLDTTGTGAGAGVATGTVVAGPAEGLPIATKAGGFGESDVLITAAHAVRRRRSDR</sequence>
<dbReference type="InterPro" id="IPR042213">
    <property type="entry name" value="NBD_C_sf"/>
</dbReference>
<feature type="domain" description="Four-carbon acid sugar kinase N-terminal" evidence="7">
    <location>
        <begin position="19"/>
        <end position="225"/>
    </location>
</feature>
<dbReference type="Gene3D" id="3.40.980.20">
    <property type="entry name" value="Four-carbon acid sugar kinase, nucleotide binding domain"/>
    <property type="match status" value="1"/>
</dbReference>
<proteinExistence type="inferred from homology"/>
<dbReference type="Proteomes" id="UP001500467">
    <property type="component" value="Unassembled WGS sequence"/>
</dbReference>
<dbReference type="Pfam" id="PF17042">
    <property type="entry name" value="NBD_C"/>
    <property type="match status" value="1"/>
</dbReference>
<reference evidence="9 10" key="1">
    <citation type="journal article" date="2019" name="Int. J. Syst. Evol. Microbiol.">
        <title>The Global Catalogue of Microorganisms (GCM) 10K type strain sequencing project: providing services to taxonomists for standard genome sequencing and annotation.</title>
        <authorList>
            <consortium name="The Broad Institute Genomics Platform"/>
            <consortium name="The Broad Institute Genome Sequencing Center for Infectious Disease"/>
            <person name="Wu L."/>
            <person name="Ma J."/>
        </authorList>
    </citation>
    <scope>NUCLEOTIDE SEQUENCE [LARGE SCALE GENOMIC DNA]</scope>
    <source>
        <strain evidence="9 10">JCM 13022</strain>
    </source>
</reference>
<gene>
    <name evidence="9" type="ORF">GCM10009675_35040</name>
</gene>
<evidence type="ECO:0000259" key="7">
    <source>
        <dbReference type="Pfam" id="PF07005"/>
    </source>
</evidence>
<comment type="caution">
    <text evidence="9">The sequence shown here is derived from an EMBL/GenBank/DDBJ whole genome shotgun (WGS) entry which is preliminary data.</text>
</comment>
<keyword evidence="2" id="KW-0808">Transferase</keyword>
<name>A0ABN1VJW0_9PSEU</name>
<dbReference type="InterPro" id="IPR010737">
    <property type="entry name" value="4-carb_acid_sugar_kinase_N"/>
</dbReference>
<dbReference type="SUPFAM" id="SSF142764">
    <property type="entry name" value="YgbK-like"/>
    <property type="match status" value="1"/>
</dbReference>